<reference evidence="2 3" key="1">
    <citation type="submission" date="2019-12" db="EMBL/GenBank/DDBJ databases">
        <authorList>
            <person name="Floudas D."/>
            <person name="Bentzer J."/>
            <person name="Ahren D."/>
            <person name="Johansson T."/>
            <person name="Persson P."/>
            <person name="Tunlid A."/>
        </authorList>
    </citation>
    <scope>NUCLEOTIDE SEQUENCE [LARGE SCALE GENOMIC DNA]</scope>
    <source>
        <strain evidence="2 3">CBS 102.39</strain>
    </source>
</reference>
<protein>
    <submittedName>
        <fullName evidence="2">Uncharacterized protein</fullName>
    </submittedName>
</protein>
<sequence length="68" mass="7616">MSIVFKELGVLLNLTDPEDAFDEQVKKDMEKTRDPNAPSSPPKNQQMAPTEGMSAPPRTSQEEQRQIS</sequence>
<evidence type="ECO:0000256" key="1">
    <source>
        <dbReference type="SAM" id="MobiDB-lite"/>
    </source>
</evidence>
<keyword evidence="3" id="KW-1185">Reference proteome</keyword>
<evidence type="ECO:0000313" key="3">
    <source>
        <dbReference type="Proteomes" id="UP000521872"/>
    </source>
</evidence>
<dbReference type="Proteomes" id="UP000521872">
    <property type="component" value="Unassembled WGS sequence"/>
</dbReference>
<accession>A0A8H4VJ22</accession>
<dbReference type="AlphaFoldDB" id="A0A8H4VJ22"/>
<proteinExistence type="predicted"/>
<feature type="region of interest" description="Disordered" evidence="1">
    <location>
        <begin position="16"/>
        <end position="68"/>
    </location>
</feature>
<comment type="caution">
    <text evidence="2">The sequence shown here is derived from an EMBL/GenBank/DDBJ whole genome shotgun (WGS) entry which is preliminary data.</text>
</comment>
<evidence type="ECO:0000313" key="2">
    <source>
        <dbReference type="EMBL" id="KAF4612761.1"/>
    </source>
</evidence>
<name>A0A8H4VJ22_9AGAR</name>
<dbReference type="EMBL" id="JAACJL010000047">
    <property type="protein sequence ID" value="KAF4612761.1"/>
    <property type="molecule type" value="Genomic_DNA"/>
</dbReference>
<gene>
    <name evidence="2" type="ORF">D9613_011721</name>
</gene>
<feature type="compositionally biased region" description="Basic and acidic residues" evidence="1">
    <location>
        <begin position="23"/>
        <end position="34"/>
    </location>
</feature>
<organism evidence="2 3">
    <name type="scientific">Agrocybe pediades</name>
    <dbReference type="NCBI Taxonomy" id="84607"/>
    <lineage>
        <taxon>Eukaryota</taxon>
        <taxon>Fungi</taxon>
        <taxon>Dikarya</taxon>
        <taxon>Basidiomycota</taxon>
        <taxon>Agaricomycotina</taxon>
        <taxon>Agaricomycetes</taxon>
        <taxon>Agaricomycetidae</taxon>
        <taxon>Agaricales</taxon>
        <taxon>Agaricineae</taxon>
        <taxon>Strophariaceae</taxon>
        <taxon>Agrocybe</taxon>
    </lineage>
</organism>